<dbReference type="RefSeq" id="WP_177165614.1">
    <property type="nucleotide sequence ID" value="NZ_FOHA01000001.1"/>
</dbReference>
<dbReference type="EMBL" id="FOHA01000001">
    <property type="protein sequence ID" value="SER50050.1"/>
    <property type="molecule type" value="Genomic_DNA"/>
</dbReference>
<name>A0A1H9PPP6_9LACT</name>
<evidence type="ECO:0000256" key="1">
    <source>
        <dbReference type="SAM" id="SignalP"/>
    </source>
</evidence>
<feature type="signal peptide" evidence="1">
    <location>
        <begin position="1"/>
        <end position="22"/>
    </location>
</feature>
<dbReference type="InterPro" id="IPR024291">
    <property type="entry name" value="DUF3829"/>
</dbReference>
<keyword evidence="3" id="KW-1185">Reference proteome</keyword>
<organism evidence="2 3">
    <name type="scientific">Isobaculum melis</name>
    <dbReference type="NCBI Taxonomy" id="142588"/>
    <lineage>
        <taxon>Bacteria</taxon>
        <taxon>Bacillati</taxon>
        <taxon>Bacillota</taxon>
        <taxon>Bacilli</taxon>
        <taxon>Lactobacillales</taxon>
        <taxon>Carnobacteriaceae</taxon>
        <taxon>Isobaculum</taxon>
    </lineage>
</organism>
<dbReference type="Proteomes" id="UP000198948">
    <property type="component" value="Unassembled WGS sequence"/>
</dbReference>
<keyword evidence="1" id="KW-0732">Signal</keyword>
<dbReference type="AlphaFoldDB" id="A0A1H9PPP6"/>
<accession>A0A1H9PPP6</accession>
<evidence type="ECO:0000313" key="2">
    <source>
        <dbReference type="EMBL" id="SER50050.1"/>
    </source>
</evidence>
<dbReference type="Pfam" id="PF12889">
    <property type="entry name" value="DUF3829"/>
    <property type="match status" value="1"/>
</dbReference>
<reference evidence="2 3" key="1">
    <citation type="submission" date="2016-10" db="EMBL/GenBank/DDBJ databases">
        <authorList>
            <person name="de Groot N.N."/>
        </authorList>
    </citation>
    <scope>NUCLEOTIDE SEQUENCE [LARGE SCALE GENOMIC DNA]</scope>
    <source>
        <strain evidence="2 3">DSM 13760</strain>
    </source>
</reference>
<feature type="chain" id="PRO_5038595354" description="DUF3829 domain-containing protein" evidence="1">
    <location>
        <begin position="23"/>
        <end position="323"/>
    </location>
</feature>
<sequence>MKKMKKLFAILAVLTLTFVATGCSLIDGVKDGISGGSSSKETKEIDKYNDYVNLLNILTGKLTSYESNYAKNHMDEEANFMNFDESNWSEYSMHHDLDALQEVVKAADEATSAKPKMDIDGKAEKLVAALKDELDIFEDIHTYYKEKDFLTDDYAKGKELHEKLMVAYKALDEPAQAFYDEMQELMEEHEKEEREGYEKDGHKVSLAMLDFIDTAEEATNLVYDNVAEDGSITLTAEQYTEVNTKVSNALDALKEISEDKDALEKDGYSIGITAFVNSATSFKTASNTVTGSFGDPDTLQTALEKLLREYSTLINSYNNTVSN</sequence>
<evidence type="ECO:0000313" key="3">
    <source>
        <dbReference type="Proteomes" id="UP000198948"/>
    </source>
</evidence>
<dbReference type="PROSITE" id="PS51257">
    <property type="entry name" value="PROKAR_LIPOPROTEIN"/>
    <property type="match status" value="1"/>
</dbReference>
<evidence type="ECO:0008006" key="4">
    <source>
        <dbReference type="Google" id="ProtNLM"/>
    </source>
</evidence>
<proteinExistence type="predicted"/>
<protein>
    <recommendedName>
        <fullName evidence="4">DUF3829 domain-containing protein</fullName>
    </recommendedName>
</protein>
<gene>
    <name evidence="2" type="ORF">SAMN04488559_10151</name>
</gene>